<dbReference type="GeneID" id="19014473"/>
<dbReference type="RefSeq" id="XP_007511542.1">
    <property type="nucleotide sequence ID" value="XM_007511480.1"/>
</dbReference>
<reference evidence="1 2" key="1">
    <citation type="submission" date="2011-10" db="EMBL/GenBank/DDBJ databases">
        <authorList>
            <person name="Genoscope - CEA"/>
        </authorList>
    </citation>
    <scope>NUCLEOTIDE SEQUENCE [LARGE SCALE GENOMIC DNA]</scope>
    <source>
        <strain evidence="1 2">RCC 1105</strain>
    </source>
</reference>
<organism evidence="1 2">
    <name type="scientific">Bathycoccus prasinos</name>
    <dbReference type="NCBI Taxonomy" id="41875"/>
    <lineage>
        <taxon>Eukaryota</taxon>
        <taxon>Viridiplantae</taxon>
        <taxon>Chlorophyta</taxon>
        <taxon>Mamiellophyceae</taxon>
        <taxon>Mamiellales</taxon>
        <taxon>Bathycoccaceae</taxon>
        <taxon>Bathycoccus</taxon>
    </lineage>
</organism>
<proteinExistence type="predicted"/>
<dbReference type="AlphaFoldDB" id="K8F7T3"/>
<protein>
    <submittedName>
        <fullName evidence="1">Uncharacterized protein</fullName>
    </submittedName>
</protein>
<sequence length="91" mass="10405">MNFVLELYCIVIVIGWYCWNCGGTRREGSKRASSTVKVDEERSWFWGELGKGRLILFSLAKMPLSFVIISSCLKVVFNLSVPEYILTYKTG</sequence>
<name>K8F7T3_9CHLO</name>
<evidence type="ECO:0000313" key="2">
    <source>
        <dbReference type="Proteomes" id="UP000198341"/>
    </source>
</evidence>
<dbReference type="KEGG" id="bpg:Bathy08g04940"/>
<evidence type="ECO:0000313" key="1">
    <source>
        <dbReference type="EMBL" id="CCO17663.1"/>
    </source>
</evidence>
<dbReference type="Proteomes" id="UP000198341">
    <property type="component" value="Chromosome 8"/>
</dbReference>
<accession>K8F7T3</accession>
<dbReference type="EMBL" id="FO082271">
    <property type="protein sequence ID" value="CCO17663.1"/>
    <property type="molecule type" value="Genomic_DNA"/>
</dbReference>
<keyword evidence="2" id="KW-1185">Reference proteome</keyword>
<gene>
    <name evidence="1" type="ORF">Bathy08g04940</name>
</gene>